<keyword evidence="2" id="KW-0812">Transmembrane</keyword>
<evidence type="ECO:0000313" key="3">
    <source>
        <dbReference type="EMBL" id="XBP92555.1"/>
    </source>
</evidence>
<dbReference type="RefSeq" id="WP_350932141.1">
    <property type="nucleotide sequence ID" value="NZ_CP157762.1"/>
</dbReference>
<protein>
    <recommendedName>
        <fullName evidence="5">WD40 repeat domain-containing protein</fullName>
    </recommendedName>
</protein>
<reference evidence="4" key="2">
    <citation type="submission" date="2024-06" db="EMBL/GenBank/DDBJ databases">
        <title>Micromonospora mangrovi CCTCC AA 2012012 genome sequences.</title>
        <authorList>
            <person name="Gao J."/>
        </authorList>
    </citation>
    <scope>NUCLEOTIDE SEQUENCE</scope>
    <source>
        <strain evidence="4">CCTCC AA 2012012</strain>
    </source>
</reference>
<sequence>MNHDRLRSDLAGLADEVTPVDLRDRALRTSRRLGVQRTVATTAAALVLVAAATGTALAVRPNGSPPPAPAGPTVSESPSPSGKVTPAPKPSRAPSPAPESPSAGAGESAPAVLDGTRYYLEFTGSEARIHLVRPGRHEVNMLPLGNDTCMANSMTISPDGKRLAWVKDGSTTGWSGALVTSRIDGTRQRTVATGISCLGSRALVWKGGDLLMAQKGKVSVLVDMAAGKPVNGDPGQETDRCWSPDGKWLASLDAESGQHQVTDEGVLRQYTYTPPAAEAEGRDGWAARSVSIDGRYVAVGWKGTDPSRADSSFAVIDTATGKVVDLPGTGKVRSILFTLDGKAIVQRDDTLTVLDGNFRQLDTVAEPASVRGQRLLAYVP</sequence>
<name>A0AAU7M4W4_9ACTN</name>
<feature type="transmembrane region" description="Helical" evidence="2">
    <location>
        <begin position="38"/>
        <end position="59"/>
    </location>
</feature>
<dbReference type="EMBL" id="CP159342">
    <property type="protein sequence ID" value="XCH73252.1"/>
    <property type="molecule type" value="Genomic_DNA"/>
</dbReference>
<evidence type="ECO:0000313" key="4">
    <source>
        <dbReference type="EMBL" id="XCH73252.1"/>
    </source>
</evidence>
<feature type="region of interest" description="Disordered" evidence="1">
    <location>
        <begin position="58"/>
        <end position="109"/>
    </location>
</feature>
<evidence type="ECO:0000256" key="1">
    <source>
        <dbReference type="SAM" id="MobiDB-lite"/>
    </source>
</evidence>
<organism evidence="3">
    <name type="scientific">Micromonospora sp. CCTCC AA 2012012</name>
    <dbReference type="NCBI Taxonomy" id="3111921"/>
    <lineage>
        <taxon>Bacteria</taxon>
        <taxon>Bacillati</taxon>
        <taxon>Actinomycetota</taxon>
        <taxon>Actinomycetes</taxon>
        <taxon>Micromonosporales</taxon>
        <taxon>Micromonosporaceae</taxon>
        <taxon>Micromonospora</taxon>
    </lineage>
</organism>
<keyword evidence="2" id="KW-0472">Membrane</keyword>
<feature type="compositionally biased region" description="Pro residues" evidence="1">
    <location>
        <begin position="87"/>
        <end position="99"/>
    </location>
</feature>
<dbReference type="SUPFAM" id="SSF69304">
    <property type="entry name" value="Tricorn protease N-terminal domain"/>
    <property type="match status" value="1"/>
</dbReference>
<dbReference type="Pfam" id="PF07676">
    <property type="entry name" value="PD40"/>
    <property type="match status" value="1"/>
</dbReference>
<proteinExistence type="predicted"/>
<keyword evidence="2" id="KW-1133">Transmembrane helix</keyword>
<dbReference type="EMBL" id="CP157762">
    <property type="protein sequence ID" value="XBP92555.1"/>
    <property type="molecule type" value="Genomic_DNA"/>
</dbReference>
<evidence type="ECO:0008006" key="5">
    <source>
        <dbReference type="Google" id="ProtNLM"/>
    </source>
</evidence>
<feature type="compositionally biased region" description="Low complexity" evidence="1">
    <location>
        <begin position="100"/>
        <end position="109"/>
    </location>
</feature>
<dbReference type="AlphaFoldDB" id="A0AAU7M4W4"/>
<dbReference type="Gene3D" id="2.120.10.30">
    <property type="entry name" value="TolB, C-terminal domain"/>
    <property type="match status" value="1"/>
</dbReference>
<evidence type="ECO:0000256" key="2">
    <source>
        <dbReference type="SAM" id="Phobius"/>
    </source>
</evidence>
<dbReference type="InterPro" id="IPR011042">
    <property type="entry name" value="6-blade_b-propeller_TolB-like"/>
</dbReference>
<reference evidence="3" key="1">
    <citation type="submission" date="2024-01" db="EMBL/GenBank/DDBJ databases">
        <title>The genome sequence of Micromonospora mangrovi CCTCC AA 2012012.</title>
        <authorList>
            <person name="Gao J."/>
        </authorList>
    </citation>
    <scope>NUCLEOTIDE SEQUENCE</scope>
    <source>
        <strain evidence="3">CCTCC AA 2012012</strain>
    </source>
</reference>
<accession>A0AAU7M4W4</accession>
<gene>
    <name evidence="4" type="ORF">ABUL08_23550</name>
    <name evidence="3" type="ORF">VK199_23475</name>
</gene>
<dbReference type="InterPro" id="IPR011659">
    <property type="entry name" value="WD40"/>
</dbReference>